<organism evidence="4 5">
    <name type="scientific">Syncephalastrum racemosum</name>
    <name type="common">Filamentous fungus</name>
    <dbReference type="NCBI Taxonomy" id="13706"/>
    <lineage>
        <taxon>Eukaryota</taxon>
        <taxon>Fungi</taxon>
        <taxon>Fungi incertae sedis</taxon>
        <taxon>Mucoromycota</taxon>
        <taxon>Mucoromycotina</taxon>
        <taxon>Mucoromycetes</taxon>
        <taxon>Mucorales</taxon>
        <taxon>Syncephalastraceae</taxon>
        <taxon>Syncephalastrum</taxon>
    </lineage>
</organism>
<feature type="region of interest" description="Disordered" evidence="1">
    <location>
        <begin position="310"/>
        <end position="429"/>
    </location>
</feature>
<evidence type="ECO:0000259" key="3">
    <source>
        <dbReference type="Pfam" id="PF02752"/>
    </source>
</evidence>
<dbReference type="Proteomes" id="UP000242180">
    <property type="component" value="Unassembled WGS sequence"/>
</dbReference>
<evidence type="ECO:0000256" key="1">
    <source>
        <dbReference type="SAM" id="MobiDB-lite"/>
    </source>
</evidence>
<accession>A0A1X2HES9</accession>
<dbReference type="Pfam" id="PF00339">
    <property type="entry name" value="Arrestin_N"/>
    <property type="match status" value="1"/>
</dbReference>
<feature type="compositionally biased region" description="Basic and acidic residues" evidence="1">
    <location>
        <begin position="352"/>
        <end position="361"/>
    </location>
</feature>
<sequence length="539" mass="59942">MRIGVKSSNTVSITLDEEKFYFPGEALKGTIALSGKVLVHPKSPTKANHVVLRFAGELAFDKKDKETTSLFNRSQILTVARDADTKPCVLEPRLHSFPFEFIVPEGLDLPSAMEFEKKIHIRYTLTAILDRPMVPEAFCSRAEYRVPILEYLDIEAPQFTKPQEMIANTKKHSLKALMPRVGFTRGDIVSLKVTLTTPSQFFSRKQGLQIQLVRIIDIQRSRHSVCKHSFLREHVLKSADYDLNLDRSNHFTQSIAHQMSIPTNTPPTIGYKGMLLRVFYQVRLRVPLRSAELALDMPIVIGTWPRADIPIEEDDEDDQDDASSTRSSRIPSSHSGASRLTNQRSSLVLGTRDVDRSDSKSSRGSAASWRSSEPALSRNTSQSTGITMPEPRPLNAPSATKMPLPSCASSYSLSLRTSPPLPPQPQSIPHTATAYRQSLPPMPLSSAVLPRPFHPISEPPIPNHILQPVPQSAPPSTCTASAVSTSTPATPTTYHIAVDSDDDDSDDEDDLLRIVEKKKRAELKRQQQQQQQQQPVGVQ</sequence>
<gene>
    <name evidence="4" type="ORF">BCR43DRAFT_289403</name>
</gene>
<feature type="compositionally biased region" description="Low complexity" evidence="1">
    <location>
        <begin position="474"/>
        <end position="493"/>
    </location>
</feature>
<feature type="compositionally biased region" description="Polar residues" evidence="1">
    <location>
        <begin position="377"/>
        <end position="386"/>
    </location>
</feature>
<dbReference type="Pfam" id="PF02752">
    <property type="entry name" value="Arrestin_C"/>
    <property type="match status" value="1"/>
</dbReference>
<dbReference type="STRING" id="13706.A0A1X2HES9"/>
<dbReference type="InterPro" id="IPR014752">
    <property type="entry name" value="Arrestin-like_C"/>
</dbReference>
<reference evidence="4 5" key="1">
    <citation type="submission" date="2016-07" db="EMBL/GenBank/DDBJ databases">
        <title>Pervasive Adenine N6-methylation of Active Genes in Fungi.</title>
        <authorList>
            <consortium name="DOE Joint Genome Institute"/>
            <person name="Mondo S.J."/>
            <person name="Dannebaum R.O."/>
            <person name="Kuo R.C."/>
            <person name="Labutti K."/>
            <person name="Haridas S."/>
            <person name="Kuo A."/>
            <person name="Salamov A."/>
            <person name="Ahrendt S.R."/>
            <person name="Lipzen A."/>
            <person name="Sullivan W."/>
            <person name="Andreopoulos W.B."/>
            <person name="Clum A."/>
            <person name="Lindquist E."/>
            <person name="Daum C."/>
            <person name="Ramamoorthy G.K."/>
            <person name="Gryganskyi A."/>
            <person name="Culley D."/>
            <person name="Magnuson J.K."/>
            <person name="James T.Y."/>
            <person name="O'Malley M.A."/>
            <person name="Stajich J.E."/>
            <person name="Spatafora J.W."/>
            <person name="Visel A."/>
            <person name="Grigoriev I.V."/>
        </authorList>
    </citation>
    <scope>NUCLEOTIDE SEQUENCE [LARGE SCALE GENOMIC DNA]</scope>
    <source>
        <strain evidence="4 5">NRRL 2496</strain>
    </source>
</reference>
<feature type="compositionally biased region" description="Low complexity" evidence="1">
    <location>
        <begin position="324"/>
        <end position="339"/>
    </location>
</feature>
<comment type="caution">
    <text evidence="4">The sequence shown here is derived from an EMBL/GenBank/DDBJ whole genome shotgun (WGS) entry which is preliminary data.</text>
</comment>
<feature type="compositionally biased region" description="Acidic residues" evidence="1">
    <location>
        <begin position="310"/>
        <end position="321"/>
    </location>
</feature>
<dbReference type="PANTHER" id="PTHR11188">
    <property type="entry name" value="ARRESTIN DOMAIN CONTAINING PROTEIN"/>
    <property type="match status" value="1"/>
</dbReference>
<feature type="compositionally biased region" description="Low complexity" evidence="1">
    <location>
        <begin position="403"/>
        <end position="418"/>
    </location>
</feature>
<dbReference type="GO" id="GO:0015031">
    <property type="term" value="P:protein transport"/>
    <property type="evidence" value="ECO:0007669"/>
    <property type="project" value="TreeGrafter"/>
</dbReference>
<dbReference type="InterPro" id="IPR014756">
    <property type="entry name" value="Ig_E-set"/>
</dbReference>
<protein>
    <recommendedName>
        <fullName evidence="6">Arrestin C-terminal-like domain-containing protein</fullName>
    </recommendedName>
</protein>
<dbReference type="InterPro" id="IPR011021">
    <property type="entry name" value="Arrestin-like_N"/>
</dbReference>
<proteinExistence type="predicted"/>
<evidence type="ECO:0000313" key="5">
    <source>
        <dbReference type="Proteomes" id="UP000242180"/>
    </source>
</evidence>
<dbReference type="InterPro" id="IPR011022">
    <property type="entry name" value="Arrestin_C-like"/>
</dbReference>
<feature type="compositionally biased region" description="Low complexity" evidence="1">
    <location>
        <begin position="526"/>
        <end position="539"/>
    </location>
</feature>
<feature type="region of interest" description="Disordered" evidence="1">
    <location>
        <begin position="520"/>
        <end position="539"/>
    </location>
</feature>
<dbReference type="AlphaFoldDB" id="A0A1X2HES9"/>
<dbReference type="Gene3D" id="2.60.40.640">
    <property type="match status" value="2"/>
</dbReference>
<dbReference type="InterPro" id="IPR050357">
    <property type="entry name" value="Arrestin_domain-protein"/>
</dbReference>
<evidence type="ECO:0000313" key="4">
    <source>
        <dbReference type="EMBL" id="ORY96816.1"/>
    </source>
</evidence>
<dbReference type="EMBL" id="MCGN01000005">
    <property type="protein sequence ID" value="ORY96816.1"/>
    <property type="molecule type" value="Genomic_DNA"/>
</dbReference>
<name>A0A1X2HES9_SYNRA</name>
<feature type="domain" description="Arrestin C-terminal-like" evidence="3">
    <location>
        <begin position="170"/>
        <end position="305"/>
    </location>
</feature>
<dbReference type="GO" id="GO:0005737">
    <property type="term" value="C:cytoplasm"/>
    <property type="evidence" value="ECO:0007669"/>
    <property type="project" value="TreeGrafter"/>
</dbReference>
<keyword evidence="5" id="KW-1185">Reference proteome</keyword>
<feature type="compositionally biased region" description="Acidic residues" evidence="1">
    <location>
        <begin position="499"/>
        <end position="510"/>
    </location>
</feature>
<evidence type="ECO:0000259" key="2">
    <source>
        <dbReference type="Pfam" id="PF00339"/>
    </source>
</evidence>
<dbReference type="PANTHER" id="PTHR11188:SF17">
    <property type="entry name" value="FI21816P1"/>
    <property type="match status" value="1"/>
</dbReference>
<dbReference type="InParanoid" id="A0A1X2HES9"/>
<dbReference type="OrthoDB" id="7785529at2759"/>
<feature type="compositionally biased region" description="Low complexity" evidence="1">
    <location>
        <begin position="362"/>
        <end position="372"/>
    </location>
</feature>
<feature type="domain" description="Arrestin-like N-terminal" evidence="2">
    <location>
        <begin position="12"/>
        <end position="140"/>
    </location>
</feature>
<feature type="region of interest" description="Disordered" evidence="1">
    <location>
        <begin position="450"/>
        <end position="510"/>
    </location>
</feature>
<evidence type="ECO:0008006" key="6">
    <source>
        <dbReference type="Google" id="ProtNLM"/>
    </source>
</evidence>
<dbReference type="SUPFAM" id="SSF81296">
    <property type="entry name" value="E set domains"/>
    <property type="match status" value="2"/>
</dbReference>
<dbReference type="OMA" id="WHTNNSS"/>